<dbReference type="Gene3D" id="3.90.1180.10">
    <property type="entry name" value="Ribosomal protein L13"/>
    <property type="match status" value="1"/>
</dbReference>
<dbReference type="GO" id="GO:0006412">
    <property type="term" value="P:translation"/>
    <property type="evidence" value="ECO:0007669"/>
    <property type="project" value="InterPro"/>
</dbReference>
<dbReference type="GO" id="GO:0003729">
    <property type="term" value="F:mRNA binding"/>
    <property type="evidence" value="ECO:0007669"/>
    <property type="project" value="TreeGrafter"/>
</dbReference>
<evidence type="ECO:0000256" key="3">
    <source>
        <dbReference type="ARBA" id="ARBA00023274"/>
    </source>
</evidence>
<dbReference type="SUPFAM" id="SSF52161">
    <property type="entry name" value="Ribosomal protein L13"/>
    <property type="match status" value="1"/>
</dbReference>
<dbReference type="InterPro" id="IPR005823">
    <property type="entry name" value="Ribosomal_uL13_bac-type"/>
</dbReference>
<dbReference type="InterPro" id="IPR036899">
    <property type="entry name" value="Ribosomal_uL13_sf"/>
</dbReference>
<dbReference type="NCBIfam" id="TIGR01066">
    <property type="entry name" value="rplM_bact"/>
    <property type="match status" value="1"/>
</dbReference>
<dbReference type="PANTHER" id="PTHR11545:SF2">
    <property type="entry name" value="LARGE RIBOSOMAL SUBUNIT PROTEIN UL13M"/>
    <property type="match status" value="1"/>
</dbReference>
<dbReference type="InterPro" id="IPR029052">
    <property type="entry name" value="Metallo-depent_PP-like"/>
</dbReference>
<comment type="similarity">
    <text evidence="1">Belongs to the universal ribosomal protein uL13 family.</text>
</comment>
<dbReference type="SUPFAM" id="SSF56300">
    <property type="entry name" value="Metallo-dependent phosphatases"/>
    <property type="match status" value="1"/>
</dbReference>
<evidence type="ECO:0000256" key="1">
    <source>
        <dbReference type="ARBA" id="ARBA00006227"/>
    </source>
</evidence>
<reference evidence="4" key="1">
    <citation type="journal article" date="2015" name="Nature">
        <title>Complex archaea that bridge the gap between prokaryotes and eukaryotes.</title>
        <authorList>
            <person name="Spang A."/>
            <person name="Saw J.H."/>
            <person name="Jorgensen S.L."/>
            <person name="Zaremba-Niedzwiedzka K."/>
            <person name="Martijn J."/>
            <person name="Lind A.E."/>
            <person name="van Eijk R."/>
            <person name="Schleper C."/>
            <person name="Guy L."/>
            <person name="Ettema T.J."/>
        </authorList>
    </citation>
    <scope>NUCLEOTIDE SEQUENCE</scope>
</reference>
<dbReference type="GO" id="GO:0016787">
    <property type="term" value="F:hydrolase activity"/>
    <property type="evidence" value="ECO:0007669"/>
    <property type="project" value="InterPro"/>
</dbReference>
<dbReference type="CDD" id="cd00392">
    <property type="entry name" value="Ribosomal_L13"/>
    <property type="match status" value="1"/>
</dbReference>
<protein>
    <recommendedName>
        <fullName evidence="5">Calcineurin-like phosphoesterase domain-containing protein</fullName>
    </recommendedName>
</protein>
<gene>
    <name evidence="4" type="ORF">LCGC14_2149180</name>
</gene>
<evidence type="ECO:0000313" key="4">
    <source>
        <dbReference type="EMBL" id="KKL66019.1"/>
    </source>
</evidence>
<accession>A0A0F9DW84</accession>
<dbReference type="Pfam" id="PF00572">
    <property type="entry name" value="Ribosomal_L13"/>
    <property type="match status" value="1"/>
</dbReference>
<dbReference type="HAMAP" id="MF_01366">
    <property type="entry name" value="Ribosomal_uL13"/>
    <property type="match status" value="1"/>
</dbReference>
<proteinExistence type="inferred from homology"/>
<dbReference type="EMBL" id="LAZR01027340">
    <property type="protein sequence ID" value="KKL66019.1"/>
    <property type="molecule type" value="Genomic_DNA"/>
</dbReference>
<comment type="caution">
    <text evidence="4">The sequence shown here is derived from an EMBL/GenBank/DDBJ whole genome shotgun (WGS) entry which is preliminary data.</text>
</comment>
<keyword evidence="2" id="KW-0689">Ribosomal protein</keyword>
<name>A0A0F9DW84_9ZZZZ</name>
<dbReference type="GO" id="GO:0022625">
    <property type="term" value="C:cytosolic large ribosomal subunit"/>
    <property type="evidence" value="ECO:0007669"/>
    <property type="project" value="TreeGrafter"/>
</dbReference>
<sequence length="205" mass="22910">MKTYMAKVGEITAKWHVVDATDRVLGRMATGIATILMGKHRPEYTPHVDVGDFVIVINAEKIRLTGKKWSQKEYDWYTGHPGGHKTMSAERMREKHPEKIVSEAKAHKVGLGLIAGDIYEGDTEEDERSLFAEFLAAASEVCPWEVIRGNHEVSLDATVLRLLAAGLKHPVRIHERPNFPFDRLDLVNTAAGMVGIIAIPWFTKA</sequence>
<organism evidence="4">
    <name type="scientific">marine sediment metagenome</name>
    <dbReference type="NCBI Taxonomy" id="412755"/>
    <lineage>
        <taxon>unclassified sequences</taxon>
        <taxon>metagenomes</taxon>
        <taxon>ecological metagenomes</taxon>
    </lineage>
</organism>
<evidence type="ECO:0008006" key="5">
    <source>
        <dbReference type="Google" id="ProtNLM"/>
    </source>
</evidence>
<dbReference type="PANTHER" id="PTHR11545">
    <property type="entry name" value="RIBOSOMAL PROTEIN L13"/>
    <property type="match status" value="1"/>
</dbReference>
<dbReference type="GO" id="GO:0003735">
    <property type="term" value="F:structural constituent of ribosome"/>
    <property type="evidence" value="ECO:0007669"/>
    <property type="project" value="InterPro"/>
</dbReference>
<dbReference type="InterPro" id="IPR005822">
    <property type="entry name" value="Ribosomal_uL13"/>
</dbReference>
<dbReference type="AlphaFoldDB" id="A0A0F9DW84"/>
<evidence type="ECO:0000256" key="2">
    <source>
        <dbReference type="ARBA" id="ARBA00022980"/>
    </source>
</evidence>
<dbReference type="GO" id="GO:0017148">
    <property type="term" value="P:negative regulation of translation"/>
    <property type="evidence" value="ECO:0007669"/>
    <property type="project" value="TreeGrafter"/>
</dbReference>
<keyword evidence="3" id="KW-0687">Ribonucleoprotein</keyword>
<feature type="non-terminal residue" evidence="4">
    <location>
        <position position="205"/>
    </location>
</feature>